<keyword evidence="8" id="KW-0626">Porin</keyword>
<sequence length="366" mass="38213">MRIHYPTQSIVRQAKISLSLSPVFAVSLAAGLALSPCASSMAQSSATVYGVVDLGFVRESGGPNGASVNKLTSGISAGSRLGFKGVEELGGGLSAFYNLEMGLLADTGGLAQGGLAFGRQAAVGLQGSFGTIALGRQYTPVAVIQTETDPFITGLAGDSANLISAGGAGGNNRMDNTLRYTYKVANGLMADVVYGFGEVAGNAQANRQYGGAFGYVSGPTYVKVGYHNVNDASGKSGHLTFLGATYNFGVATAHFNYVVNKGSAVFGIVNQDSRDMMVGVSVPYGAGKFMGSYIRKDDRTAPNFDANQWAFGYMYFLSKRTTLYTSIARIDNNAPAGSKTGFYRVGNATEQGLGSRAFNFGMRHAF</sequence>
<comment type="caution">
    <text evidence="13">The sequence shown here is derived from an EMBL/GenBank/DDBJ whole genome shotgun (WGS) entry which is preliminary data.</text>
</comment>
<dbReference type="SUPFAM" id="SSF56935">
    <property type="entry name" value="Porins"/>
    <property type="match status" value="1"/>
</dbReference>
<evidence type="ECO:0000256" key="7">
    <source>
        <dbReference type="ARBA" id="ARBA00023065"/>
    </source>
</evidence>
<dbReference type="CDD" id="cd00342">
    <property type="entry name" value="gram_neg_porins"/>
    <property type="match status" value="1"/>
</dbReference>
<evidence type="ECO:0000259" key="12">
    <source>
        <dbReference type="Pfam" id="PF13609"/>
    </source>
</evidence>
<dbReference type="PANTHER" id="PTHR34501">
    <property type="entry name" value="PROTEIN YDDL-RELATED"/>
    <property type="match status" value="1"/>
</dbReference>
<reference evidence="13 14" key="1">
    <citation type="journal article" date="2019" name="Microbiol. Resour. Announc.">
        <title>Draft Genome Sequence of Comamonas testosteroni TA441, a Bacterium That Has a Cryptic Phenol Degradation Gene Cluster.</title>
        <authorList>
            <person name="Arai H."/>
            <person name="Ishii M."/>
        </authorList>
    </citation>
    <scope>NUCLEOTIDE SEQUENCE [LARGE SCALE GENOMIC DNA]</scope>
    <source>
        <strain evidence="13 14">TA441</strain>
    </source>
</reference>
<evidence type="ECO:0000256" key="5">
    <source>
        <dbReference type="ARBA" id="ARBA00022692"/>
    </source>
</evidence>
<evidence type="ECO:0000256" key="3">
    <source>
        <dbReference type="ARBA" id="ARBA00022448"/>
    </source>
</evidence>
<evidence type="ECO:0000313" key="14">
    <source>
        <dbReference type="Proteomes" id="UP000323105"/>
    </source>
</evidence>
<dbReference type="PANTHER" id="PTHR34501:SF9">
    <property type="entry name" value="MAJOR OUTER MEMBRANE PROTEIN P.IA"/>
    <property type="match status" value="1"/>
</dbReference>
<keyword evidence="7" id="KW-0406">Ion transport</keyword>
<feature type="domain" description="Porin" evidence="12">
    <location>
        <begin position="32"/>
        <end position="334"/>
    </location>
</feature>
<evidence type="ECO:0000256" key="2">
    <source>
        <dbReference type="ARBA" id="ARBA00011233"/>
    </source>
</evidence>
<keyword evidence="6 11" id="KW-0732">Signal</keyword>
<dbReference type="InterPro" id="IPR023614">
    <property type="entry name" value="Porin_dom_sf"/>
</dbReference>
<dbReference type="GO" id="GO:0009279">
    <property type="term" value="C:cell outer membrane"/>
    <property type="evidence" value="ECO:0007669"/>
    <property type="project" value="UniProtKB-SubCell"/>
</dbReference>
<evidence type="ECO:0000256" key="9">
    <source>
        <dbReference type="ARBA" id="ARBA00023136"/>
    </source>
</evidence>
<dbReference type="InterPro" id="IPR033900">
    <property type="entry name" value="Gram_neg_porin_domain"/>
</dbReference>
<keyword evidence="3" id="KW-0813">Transport</keyword>
<feature type="signal peptide" evidence="11">
    <location>
        <begin position="1"/>
        <end position="42"/>
    </location>
</feature>
<comment type="subcellular location">
    <subcellularLocation>
        <location evidence="1">Cell outer membrane</location>
        <topology evidence="1">Multi-pass membrane protein</topology>
    </subcellularLocation>
</comment>
<dbReference type="RefSeq" id="WP_149357119.1">
    <property type="nucleotide sequence ID" value="NZ_BKBW01000019.1"/>
</dbReference>
<dbReference type="Pfam" id="PF13609">
    <property type="entry name" value="Porin_4"/>
    <property type="match status" value="1"/>
</dbReference>
<dbReference type="Gene3D" id="2.40.160.10">
    <property type="entry name" value="Porin"/>
    <property type="match status" value="1"/>
</dbReference>
<comment type="subunit">
    <text evidence="2">Homotrimer.</text>
</comment>
<accession>A0A5A7MM34</accession>
<dbReference type="GO" id="GO:0006811">
    <property type="term" value="P:monoatomic ion transport"/>
    <property type="evidence" value="ECO:0007669"/>
    <property type="project" value="UniProtKB-KW"/>
</dbReference>
<dbReference type="Proteomes" id="UP000323105">
    <property type="component" value="Unassembled WGS sequence"/>
</dbReference>
<keyword evidence="9" id="KW-0472">Membrane</keyword>
<evidence type="ECO:0000256" key="11">
    <source>
        <dbReference type="SAM" id="SignalP"/>
    </source>
</evidence>
<evidence type="ECO:0000313" key="13">
    <source>
        <dbReference type="EMBL" id="GEQ77834.1"/>
    </source>
</evidence>
<dbReference type="GO" id="GO:0046930">
    <property type="term" value="C:pore complex"/>
    <property type="evidence" value="ECO:0007669"/>
    <property type="project" value="UniProtKB-KW"/>
</dbReference>
<dbReference type="GO" id="GO:0015288">
    <property type="term" value="F:porin activity"/>
    <property type="evidence" value="ECO:0007669"/>
    <property type="project" value="UniProtKB-KW"/>
</dbReference>
<protein>
    <submittedName>
        <fullName evidence="13">Porin</fullName>
    </submittedName>
</protein>
<proteinExistence type="predicted"/>
<gene>
    <name evidence="13" type="ORF">CTTA_4839</name>
</gene>
<feature type="chain" id="PRO_5023072793" evidence="11">
    <location>
        <begin position="43"/>
        <end position="366"/>
    </location>
</feature>
<dbReference type="EMBL" id="BKBW01000019">
    <property type="protein sequence ID" value="GEQ77834.1"/>
    <property type="molecule type" value="Genomic_DNA"/>
</dbReference>
<dbReference type="InterPro" id="IPR002299">
    <property type="entry name" value="Porin_Neis"/>
</dbReference>
<evidence type="ECO:0000256" key="4">
    <source>
        <dbReference type="ARBA" id="ARBA00022452"/>
    </source>
</evidence>
<evidence type="ECO:0000256" key="8">
    <source>
        <dbReference type="ARBA" id="ARBA00023114"/>
    </source>
</evidence>
<keyword evidence="5" id="KW-0812">Transmembrane</keyword>
<keyword evidence="4" id="KW-1134">Transmembrane beta strand</keyword>
<evidence type="ECO:0000256" key="1">
    <source>
        <dbReference type="ARBA" id="ARBA00004571"/>
    </source>
</evidence>
<name>A0A5A7MM34_COMTE</name>
<keyword evidence="10" id="KW-0998">Cell outer membrane</keyword>
<evidence type="ECO:0000256" key="10">
    <source>
        <dbReference type="ARBA" id="ARBA00023237"/>
    </source>
</evidence>
<evidence type="ECO:0000256" key="6">
    <source>
        <dbReference type="ARBA" id="ARBA00022729"/>
    </source>
</evidence>
<dbReference type="AlphaFoldDB" id="A0A5A7MM34"/>
<dbReference type="PRINTS" id="PR00184">
    <property type="entry name" value="NEISSPPORIN"/>
</dbReference>
<dbReference type="InterPro" id="IPR050298">
    <property type="entry name" value="Gram-neg_bact_OMP"/>
</dbReference>
<organism evidence="13 14">
    <name type="scientific">Comamonas testosteroni</name>
    <name type="common">Pseudomonas testosteroni</name>
    <dbReference type="NCBI Taxonomy" id="285"/>
    <lineage>
        <taxon>Bacteria</taxon>
        <taxon>Pseudomonadati</taxon>
        <taxon>Pseudomonadota</taxon>
        <taxon>Betaproteobacteria</taxon>
        <taxon>Burkholderiales</taxon>
        <taxon>Comamonadaceae</taxon>
        <taxon>Comamonas</taxon>
    </lineage>
</organism>